<evidence type="ECO:0000313" key="1">
    <source>
        <dbReference type="EMBL" id="RZS90805.1"/>
    </source>
</evidence>
<reference evidence="1 2" key="1">
    <citation type="submission" date="2019-02" db="EMBL/GenBank/DDBJ databases">
        <title>Genomic Encyclopedia of Type Strains, Phase IV (KMG-IV): sequencing the most valuable type-strain genomes for metagenomic binning, comparative biology and taxonomic classification.</title>
        <authorList>
            <person name="Goeker M."/>
        </authorList>
    </citation>
    <scope>NUCLEOTIDE SEQUENCE [LARGE SCALE GENOMIC DNA]</scope>
    <source>
        <strain evidence="1 2">DSM 45622</strain>
    </source>
</reference>
<dbReference type="AlphaFoldDB" id="A0A4Q7NUL2"/>
<dbReference type="RefSeq" id="WP_165400046.1">
    <property type="nucleotide sequence ID" value="NZ_SGXD01000001.1"/>
</dbReference>
<keyword evidence="2" id="KW-1185">Reference proteome</keyword>
<dbReference type="Proteomes" id="UP000293638">
    <property type="component" value="Unassembled WGS sequence"/>
</dbReference>
<sequence length="69" mass="7555">MADTHKITLHGPGEPLTLQFEADRTLDEWLDQLSTLMREGQVTTLPLAKGSARVNMAHVWGVTAKVAKA</sequence>
<organism evidence="1 2">
    <name type="scientific">Motilibacter rhizosphaerae</name>
    <dbReference type="NCBI Taxonomy" id="598652"/>
    <lineage>
        <taxon>Bacteria</taxon>
        <taxon>Bacillati</taxon>
        <taxon>Actinomycetota</taxon>
        <taxon>Actinomycetes</taxon>
        <taxon>Motilibacterales</taxon>
        <taxon>Motilibacteraceae</taxon>
        <taxon>Motilibacter</taxon>
    </lineage>
</organism>
<proteinExistence type="predicted"/>
<evidence type="ECO:0000313" key="2">
    <source>
        <dbReference type="Proteomes" id="UP000293638"/>
    </source>
</evidence>
<comment type="caution">
    <text evidence="1">The sequence shown here is derived from an EMBL/GenBank/DDBJ whole genome shotgun (WGS) entry which is preliminary data.</text>
</comment>
<dbReference type="EMBL" id="SGXD01000001">
    <property type="protein sequence ID" value="RZS90805.1"/>
    <property type="molecule type" value="Genomic_DNA"/>
</dbReference>
<protein>
    <submittedName>
        <fullName evidence="1">Uncharacterized protein</fullName>
    </submittedName>
</protein>
<gene>
    <name evidence="1" type="ORF">EV189_0033</name>
</gene>
<accession>A0A4Q7NUL2</accession>
<name>A0A4Q7NUL2_9ACTN</name>